<gene>
    <name evidence="2" type="ORF">MIND_01402900</name>
</gene>
<comment type="caution">
    <text evidence="2">The sequence shown here is derived from an EMBL/GenBank/DDBJ whole genome shotgun (WGS) entry which is preliminary data.</text>
</comment>
<dbReference type="InterPro" id="IPR001810">
    <property type="entry name" value="F-box_dom"/>
</dbReference>
<dbReference type="SUPFAM" id="SSF81383">
    <property type="entry name" value="F-box domain"/>
    <property type="match status" value="1"/>
</dbReference>
<reference evidence="2" key="1">
    <citation type="submission" date="2020-05" db="EMBL/GenBank/DDBJ databases">
        <title>Mycena genomes resolve the evolution of fungal bioluminescence.</title>
        <authorList>
            <person name="Tsai I.J."/>
        </authorList>
    </citation>
    <scope>NUCLEOTIDE SEQUENCE</scope>
    <source>
        <strain evidence="2">171206Taipei</strain>
    </source>
</reference>
<accession>A0A8H6VR27</accession>
<dbReference type="Proteomes" id="UP000636479">
    <property type="component" value="Unassembled WGS sequence"/>
</dbReference>
<dbReference type="OrthoDB" id="2745718at2759"/>
<feature type="domain" description="F-box" evidence="1">
    <location>
        <begin position="1"/>
        <end position="54"/>
    </location>
</feature>
<dbReference type="Pfam" id="PF12937">
    <property type="entry name" value="F-box-like"/>
    <property type="match status" value="1"/>
</dbReference>
<proteinExistence type="predicted"/>
<evidence type="ECO:0000259" key="1">
    <source>
        <dbReference type="PROSITE" id="PS50181"/>
    </source>
</evidence>
<dbReference type="RefSeq" id="XP_037213023.1">
    <property type="nucleotide sequence ID" value="XM_037370431.1"/>
</dbReference>
<organism evidence="2 3">
    <name type="scientific">Mycena indigotica</name>
    <dbReference type="NCBI Taxonomy" id="2126181"/>
    <lineage>
        <taxon>Eukaryota</taxon>
        <taxon>Fungi</taxon>
        <taxon>Dikarya</taxon>
        <taxon>Basidiomycota</taxon>
        <taxon>Agaricomycotina</taxon>
        <taxon>Agaricomycetes</taxon>
        <taxon>Agaricomycetidae</taxon>
        <taxon>Agaricales</taxon>
        <taxon>Marasmiineae</taxon>
        <taxon>Mycenaceae</taxon>
        <taxon>Mycena</taxon>
    </lineage>
</organism>
<dbReference type="EMBL" id="JACAZF010000018">
    <property type="protein sequence ID" value="KAF7288871.1"/>
    <property type="molecule type" value="Genomic_DNA"/>
</dbReference>
<protein>
    <recommendedName>
        <fullName evidence="1">F-box domain-containing protein</fullName>
    </recommendedName>
</protein>
<dbReference type="AlphaFoldDB" id="A0A8H6VR27"/>
<dbReference type="GeneID" id="59352947"/>
<evidence type="ECO:0000313" key="2">
    <source>
        <dbReference type="EMBL" id="KAF7288871.1"/>
    </source>
</evidence>
<evidence type="ECO:0000313" key="3">
    <source>
        <dbReference type="Proteomes" id="UP000636479"/>
    </source>
</evidence>
<dbReference type="PROSITE" id="PS50181">
    <property type="entry name" value="FBOX"/>
    <property type="match status" value="1"/>
</dbReference>
<dbReference type="InterPro" id="IPR036047">
    <property type="entry name" value="F-box-like_dom_sf"/>
</dbReference>
<dbReference type="Gene3D" id="1.20.1280.50">
    <property type="match status" value="1"/>
</dbReference>
<name>A0A8H6VR27_9AGAR</name>
<keyword evidence="3" id="KW-1185">Reference proteome</keyword>
<sequence>MAPFDEFPPEILAAVLGHVHPRQLVGCRCVSRLWRGVVDGAPSLQYTLELWRSGLLANTSRTPAGTPSMALARLTAQRAAWREMQWAARHVVKMQSPAVCRAYELAGGVFALQESVEYGGKLHVVRLAQLGGNEAVWTGTIHEEGLTVEDFAMDAAEDLLAVFYSDGGEEGTLALRSLSQPTIPHSLAAISQIGLICRLIPNPRCRAARSESVIFS</sequence>